<comment type="similarity">
    <text evidence="1">Belongs to the universal ribosomal protein uS15 family.</text>
</comment>
<organism evidence="4 5">
    <name type="scientific">Sanghuangporus baumii</name>
    <name type="common">Phellinus baumii</name>
    <dbReference type="NCBI Taxonomy" id="108892"/>
    <lineage>
        <taxon>Eukaryota</taxon>
        <taxon>Fungi</taxon>
        <taxon>Dikarya</taxon>
        <taxon>Basidiomycota</taxon>
        <taxon>Agaricomycotina</taxon>
        <taxon>Agaricomycetes</taxon>
        <taxon>Hymenochaetales</taxon>
        <taxon>Hymenochaetaceae</taxon>
        <taxon>Sanghuangporus</taxon>
    </lineage>
</organism>
<dbReference type="GO" id="GO:0003735">
    <property type="term" value="F:structural constituent of ribosome"/>
    <property type="evidence" value="ECO:0007669"/>
    <property type="project" value="InterPro"/>
</dbReference>
<dbReference type="EMBL" id="LNZH02000166">
    <property type="protein sequence ID" value="OCB88979.1"/>
    <property type="molecule type" value="Genomic_DNA"/>
</dbReference>
<dbReference type="Proteomes" id="UP000757232">
    <property type="component" value="Unassembled WGS sequence"/>
</dbReference>
<dbReference type="PROSITE" id="PS00362">
    <property type="entry name" value="RIBOSOMAL_S15"/>
    <property type="match status" value="1"/>
</dbReference>
<evidence type="ECO:0008006" key="6">
    <source>
        <dbReference type="Google" id="ProtNLM"/>
    </source>
</evidence>
<evidence type="ECO:0000313" key="5">
    <source>
        <dbReference type="Proteomes" id="UP000757232"/>
    </source>
</evidence>
<dbReference type="AlphaFoldDB" id="A0A9Q5HZY0"/>
<protein>
    <recommendedName>
        <fullName evidence="6">Ribosomal protein S15</fullName>
    </recommendedName>
</protein>
<dbReference type="GO" id="GO:0006412">
    <property type="term" value="P:translation"/>
    <property type="evidence" value="ECO:0007669"/>
    <property type="project" value="InterPro"/>
</dbReference>
<dbReference type="SUPFAM" id="SSF47060">
    <property type="entry name" value="S15/NS1 RNA-binding domain"/>
    <property type="match status" value="1"/>
</dbReference>
<dbReference type="Gene3D" id="1.10.287.10">
    <property type="entry name" value="S15/NS1, RNA-binding"/>
    <property type="match status" value="1"/>
</dbReference>
<keyword evidence="3" id="KW-0687">Ribonucleoprotein</keyword>
<gene>
    <name evidence="4" type="ORF">A7U60_g3786</name>
</gene>
<dbReference type="NCBIfam" id="TIGR00952">
    <property type="entry name" value="S15_bact"/>
    <property type="match status" value="1"/>
</dbReference>
<dbReference type="InterPro" id="IPR000589">
    <property type="entry name" value="Ribosomal_uS15"/>
</dbReference>
<dbReference type="GO" id="GO:0005840">
    <property type="term" value="C:ribosome"/>
    <property type="evidence" value="ECO:0007669"/>
    <property type="project" value="UniProtKB-KW"/>
</dbReference>
<evidence type="ECO:0000313" key="4">
    <source>
        <dbReference type="EMBL" id="OCB88979.1"/>
    </source>
</evidence>
<evidence type="ECO:0000256" key="2">
    <source>
        <dbReference type="ARBA" id="ARBA00022980"/>
    </source>
</evidence>
<dbReference type="HAMAP" id="MF_01343_B">
    <property type="entry name" value="Ribosomal_uS15_B"/>
    <property type="match status" value="1"/>
</dbReference>
<dbReference type="Pfam" id="PF00312">
    <property type="entry name" value="Ribosomal_S15"/>
    <property type="match status" value="1"/>
</dbReference>
<proteinExistence type="inferred from homology"/>
<dbReference type="PANTHER" id="PTHR23321">
    <property type="entry name" value="RIBOSOMAL PROTEIN S15, BACTERIAL AND ORGANELLAR"/>
    <property type="match status" value="1"/>
</dbReference>
<dbReference type="GO" id="GO:0005737">
    <property type="term" value="C:cytoplasm"/>
    <property type="evidence" value="ECO:0007669"/>
    <property type="project" value="UniProtKB-ARBA"/>
</dbReference>
<dbReference type="SMART" id="SM01387">
    <property type="entry name" value="Ribosomal_S15"/>
    <property type="match status" value="1"/>
</dbReference>
<dbReference type="InterPro" id="IPR009068">
    <property type="entry name" value="uS15_NS1_RNA-bd_sf"/>
</dbReference>
<keyword evidence="5" id="KW-1185">Reference proteome</keyword>
<dbReference type="OrthoDB" id="441444at2759"/>
<evidence type="ECO:0000256" key="3">
    <source>
        <dbReference type="ARBA" id="ARBA00023274"/>
    </source>
</evidence>
<reference evidence="4" key="1">
    <citation type="submission" date="2016-06" db="EMBL/GenBank/DDBJ databases">
        <title>Draft Genome sequence of the fungus Inonotus baumii.</title>
        <authorList>
            <person name="Zhu H."/>
            <person name="Lin W."/>
        </authorList>
    </citation>
    <scope>NUCLEOTIDE SEQUENCE</scope>
    <source>
        <strain evidence="4">821</strain>
    </source>
</reference>
<sequence>MSLFRACSSSLACIATSSSSVPRFWNSVQATAALHTTSVRSAESQKQRVARIVRKTNVEKKEERTRLHDQNKPHVVLGTDPEEEERKWRSCDLAKVLVTPEDLRSVPAPPLDGPVETVMKESGEEVRVEKVAIPEYTSFGLDGLDGTESWDEQRHFFFHELPQESVSVEFEPQGGGKNRLFEAHRGTEEGLTQEERRRMDALNHAATNKARQLARIVDLRNANARGIAFENRRRIIAAFSPTGKAADSGYPEVQVALLTMKIRNVWKHLMERKKDIHSRRSLRLLVHQRAKMLKYIKRIDRDRYDRILERVGVEPGAVEGELVV</sequence>
<dbReference type="GO" id="GO:1990904">
    <property type="term" value="C:ribonucleoprotein complex"/>
    <property type="evidence" value="ECO:0007669"/>
    <property type="project" value="UniProtKB-KW"/>
</dbReference>
<comment type="caution">
    <text evidence="4">The sequence shown here is derived from an EMBL/GenBank/DDBJ whole genome shotgun (WGS) entry which is preliminary data.</text>
</comment>
<keyword evidence="2" id="KW-0689">Ribosomal protein</keyword>
<dbReference type="PANTHER" id="PTHR23321:SF26">
    <property type="entry name" value="SMALL RIBOSOMAL SUBUNIT PROTEIN US15M"/>
    <property type="match status" value="1"/>
</dbReference>
<name>A0A9Q5HZY0_SANBA</name>
<evidence type="ECO:0000256" key="1">
    <source>
        <dbReference type="ARBA" id="ARBA00008434"/>
    </source>
</evidence>
<dbReference type="InterPro" id="IPR005290">
    <property type="entry name" value="Ribosomal_uS15_bac-type"/>
</dbReference>
<dbReference type="CDD" id="cd00353">
    <property type="entry name" value="Ribosomal_S15p_S13e"/>
    <property type="match status" value="1"/>
</dbReference>
<accession>A0A9Q5HZY0</accession>